<comment type="caution">
    <text evidence="2">The sequence shown here is derived from an EMBL/GenBank/DDBJ whole genome shotgun (WGS) entry which is preliminary data.</text>
</comment>
<proteinExistence type="inferred from homology"/>
<dbReference type="InterPro" id="IPR015942">
    <property type="entry name" value="Asp/Glu/hydantoin_racemase"/>
</dbReference>
<accession>A0A9W6HHW9</accession>
<dbReference type="PANTHER" id="PTHR28047:SF5">
    <property type="entry name" value="PROTEIN DCG1"/>
    <property type="match status" value="1"/>
</dbReference>
<dbReference type="EMBL" id="BSEO01000014">
    <property type="protein sequence ID" value="GLJ80441.1"/>
    <property type="molecule type" value="Genomic_DNA"/>
</dbReference>
<dbReference type="InterPro" id="IPR052186">
    <property type="entry name" value="Hydantoin_racemase-like"/>
</dbReference>
<dbReference type="AlphaFoldDB" id="A0A9W6HHW9"/>
<protein>
    <submittedName>
        <fullName evidence="2">Asp/Glu racemase</fullName>
    </submittedName>
</protein>
<evidence type="ECO:0000313" key="3">
    <source>
        <dbReference type="Proteomes" id="UP001142317"/>
    </source>
</evidence>
<evidence type="ECO:0000256" key="1">
    <source>
        <dbReference type="ARBA" id="ARBA00038414"/>
    </source>
</evidence>
<dbReference type="InterPro" id="IPR053714">
    <property type="entry name" value="Iso_Racemase_Enz_sf"/>
</dbReference>
<comment type="similarity">
    <text evidence="1">Belongs to the HyuE racemase family.</text>
</comment>
<dbReference type="RefSeq" id="WP_271175029.1">
    <property type="nucleotide sequence ID" value="NZ_BSEO01000014.1"/>
</dbReference>
<evidence type="ECO:0000313" key="2">
    <source>
        <dbReference type="EMBL" id="GLJ80441.1"/>
    </source>
</evidence>
<name>A0A9W6HHW9_9MICO</name>
<dbReference type="PANTHER" id="PTHR28047">
    <property type="entry name" value="PROTEIN DCG1"/>
    <property type="match status" value="1"/>
</dbReference>
<reference evidence="2" key="2">
    <citation type="submission" date="2023-01" db="EMBL/GenBank/DDBJ databases">
        <authorList>
            <person name="Sun Q."/>
            <person name="Evtushenko L."/>
        </authorList>
    </citation>
    <scope>NUCLEOTIDE SEQUENCE</scope>
    <source>
        <strain evidence="2">VKM Ac-1447</strain>
    </source>
</reference>
<dbReference type="Pfam" id="PF01177">
    <property type="entry name" value="Asp_Glu_race"/>
    <property type="match status" value="1"/>
</dbReference>
<reference evidence="2" key="1">
    <citation type="journal article" date="2014" name="Int. J. Syst. Evol. Microbiol.">
        <title>Complete genome sequence of Corynebacterium casei LMG S-19264T (=DSM 44701T), isolated from a smear-ripened cheese.</title>
        <authorList>
            <consortium name="US DOE Joint Genome Institute (JGI-PGF)"/>
            <person name="Walter F."/>
            <person name="Albersmeier A."/>
            <person name="Kalinowski J."/>
            <person name="Ruckert C."/>
        </authorList>
    </citation>
    <scope>NUCLEOTIDE SEQUENCE</scope>
    <source>
        <strain evidence="2">VKM Ac-1447</strain>
    </source>
</reference>
<dbReference type="Gene3D" id="3.40.50.12500">
    <property type="match status" value="1"/>
</dbReference>
<dbReference type="Proteomes" id="UP001142317">
    <property type="component" value="Unassembled WGS sequence"/>
</dbReference>
<organism evidence="2 3">
    <name type="scientific">Microbacterium imperiale</name>
    <dbReference type="NCBI Taxonomy" id="33884"/>
    <lineage>
        <taxon>Bacteria</taxon>
        <taxon>Bacillati</taxon>
        <taxon>Actinomycetota</taxon>
        <taxon>Actinomycetes</taxon>
        <taxon>Micrococcales</taxon>
        <taxon>Microbacteriaceae</taxon>
        <taxon>Microbacterium</taxon>
    </lineage>
</organism>
<dbReference type="GO" id="GO:0047661">
    <property type="term" value="F:amino-acid racemase activity"/>
    <property type="evidence" value="ECO:0007669"/>
    <property type="project" value="InterPro"/>
</dbReference>
<keyword evidence="3" id="KW-1185">Reference proteome</keyword>
<gene>
    <name evidence="2" type="ORF">GCM10017586_21240</name>
</gene>
<sequence>MRITLINPNTSRAMTAKIAAAAREVAGPGVEIAAVCPETGPAAIESHVDEAFAAVAIVRLIEDDIAAGGSDAYVIACFGDPGLDAARELVDVPVIGIAEAAMHVATLSGRHFAVVTTLSRTLGRARDLLARYGMGEACVSLVGSGIPVLDLEDTASTSFERIAALAADEVAAGADVIVLGCAGMTDLCHALTARVGVPVVDGVGAAVGLAATMVRMRVGTSKRDEYAPPPRAAVTV</sequence>